<comment type="caution">
    <text evidence="1">The sequence shown here is derived from an EMBL/GenBank/DDBJ whole genome shotgun (WGS) entry which is preliminary data.</text>
</comment>
<dbReference type="EMBL" id="NOXU01000026">
    <property type="protein sequence ID" value="OYQ35217.1"/>
    <property type="molecule type" value="Genomic_DNA"/>
</dbReference>
<evidence type="ECO:0000313" key="2">
    <source>
        <dbReference type="Proteomes" id="UP000216998"/>
    </source>
</evidence>
<proteinExistence type="predicted"/>
<dbReference type="OrthoDB" id="7303821at2"/>
<evidence type="ECO:0008006" key="3">
    <source>
        <dbReference type="Google" id="ProtNLM"/>
    </source>
</evidence>
<name>A0A255Z137_9PROT</name>
<protein>
    <recommendedName>
        <fullName evidence="3">Phasin domain-containing protein</fullName>
    </recommendedName>
</protein>
<evidence type="ECO:0000313" key="1">
    <source>
        <dbReference type="EMBL" id="OYQ35217.1"/>
    </source>
</evidence>
<sequence length="171" mass="18020">MTRETSTPLAARGAEVAAELAATTLVLGETLWAAQQTIGLRAVRLAAAGFDPARLRDPEFTTMIWEKLDAAVEAQNALVAGLWSLSDVWFEWLAQQGAAMAQAGLGMVAPPDPIRYGGVASDYVETSLNVAEIACGRIALEASRLGGRGLAPYHRATNENARRLLSAAGEG</sequence>
<accession>A0A255Z137</accession>
<dbReference type="AlphaFoldDB" id="A0A255Z137"/>
<dbReference type="Proteomes" id="UP000216998">
    <property type="component" value="Unassembled WGS sequence"/>
</dbReference>
<keyword evidence="2" id="KW-1185">Reference proteome</keyword>
<dbReference type="RefSeq" id="WP_094455604.1">
    <property type="nucleotide sequence ID" value="NZ_NOXU01000026.1"/>
</dbReference>
<reference evidence="1 2" key="1">
    <citation type="submission" date="2017-07" db="EMBL/GenBank/DDBJ databases">
        <title>Niveispirillum cyanobacteriorum sp. nov., isolated from cyanobacterial aggregates in a eutrophic lake.</title>
        <authorList>
            <person name="Cai H."/>
        </authorList>
    </citation>
    <scope>NUCLEOTIDE SEQUENCE [LARGE SCALE GENOMIC DNA]</scope>
    <source>
        <strain evidence="2">TH1-14</strain>
    </source>
</reference>
<gene>
    <name evidence="1" type="ORF">CHU95_08275</name>
</gene>
<organism evidence="1 2">
    <name type="scientific">Niveispirillum lacus</name>
    <dbReference type="NCBI Taxonomy" id="1981099"/>
    <lineage>
        <taxon>Bacteria</taxon>
        <taxon>Pseudomonadati</taxon>
        <taxon>Pseudomonadota</taxon>
        <taxon>Alphaproteobacteria</taxon>
        <taxon>Rhodospirillales</taxon>
        <taxon>Azospirillaceae</taxon>
        <taxon>Niveispirillum</taxon>
    </lineage>
</organism>